<name>A0ACB9YW76_9PEZI</name>
<keyword evidence="2" id="KW-1185">Reference proteome</keyword>
<organism evidence="1 2">
    <name type="scientific">Hypoxylon rubiginosum</name>
    <dbReference type="NCBI Taxonomy" id="110542"/>
    <lineage>
        <taxon>Eukaryota</taxon>
        <taxon>Fungi</taxon>
        <taxon>Dikarya</taxon>
        <taxon>Ascomycota</taxon>
        <taxon>Pezizomycotina</taxon>
        <taxon>Sordariomycetes</taxon>
        <taxon>Xylariomycetidae</taxon>
        <taxon>Xylariales</taxon>
        <taxon>Hypoxylaceae</taxon>
        <taxon>Hypoxylon</taxon>
    </lineage>
</organism>
<comment type="caution">
    <text evidence="1">The sequence shown here is derived from an EMBL/GenBank/DDBJ whole genome shotgun (WGS) entry which is preliminary data.</text>
</comment>
<accession>A0ACB9YW76</accession>
<reference evidence="1 2" key="1">
    <citation type="journal article" date="2022" name="New Phytol.">
        <title>Ecological generalism drives hyperdiversity of secondary metabolite gene clusters in xylarialean endophytes.</title>
        <authorList>
            <person name="Franco M.E.E."/>
            <person name="Wisecaver J.H."/>
            <person name="Arnold A.E."/>
            <person name="Ju Y.M."/>
            <person name="Slot J.C."/>
            <person name="Ahrendt S."/>
            <person name="Moore L.P."/>
            <person name="Eastman K.E."/>
            <person name="Scott K."/>
            <person name="Konkel Z."/>
            <person name="Mondo S.J."/>
            <person name="Kuo A."/>
            <person name="Hayes R.D."/>
            <person name="Haridas S."/>
            <person name="Andreopoulos B."/>
            <person name="Riley R."/>
            <person name="LaButti K."/>
            <person name="Pangilinan J."/>
            <person name="Lipzen A."/>
            <person name="Amirebrahimi M."/>
            <person name="Yan J."/>
            <person name="Adam C."/>
            <person name="Keymanesh K."/>
            <person name="Ng V."/>
            <person name="Louie K."/>
            <person name="Northen T."/>
            <person name="Drula E."/>
            <person name="Henrissat B."/>
            <person name="Hsieh H.M."/>
            <person name="Youens-Clark K."/>
            <person name="Lutzoni F."/>
            <person name="Miadlikowska J."/>
            <person name="Eastwood D.C."/>
            <person name="Hamelin R.C."/>
            <person name="Grigoriev I.V."/>
            <person name="U'Ren J.M."/>
        </authorList>
    </citation>
    <scope>NUCLEOTIDE SEQUENCE [LARGE SCALE GENOMIC DNA]</scope>
    <source>
        <strain evidence="1 2">CBS 119005</strain>
    </source>
</reference>
<dbReference type="Proteomes" id="UP001497700">
    <property type="component" value="Unassembled WGS sequence"/>
</dbReference>
<proteinExistence type="predicted"/>
<evidence type="ECO:0000313" key="1">
    <source>
        <dbReference type="EMBL" id="KAI4863492.1"/>
    </source>
</evidence>
<gene>
    <name evidence="1" type="ORF">F4820DRAFT_471498</name>
</gene>
<dbReference type="EMBL" id="MU393503">
    <property type="protein sequence ID" value="KAI4863492.1"/>
    <property type="molecule type" value="Genomic_DNA"/>
</dbReference>
<protein>
    <submittedName>
        <fullName evidence="1">Uncharacterized protein</fullName>
    </submittedName>
</protein>
<evidence type="ECO:0000313" key="2">
    <source>
        <dbReference type="Proteomes" id="UP001497700"/>
    </source>
</evidence>
<sequence length="906" mass="100917">MASSSAAPLSPSSGGSWEAPFKIVSQHILTKLSDGNLISADSDAVKNQVLTSITESLNKLIPAHAETRLRALQTTNSNLQRENRNLTNDIENLKNKSARERGRLEAQIADLLANEKIWDDKMTELRQQHNSQLVKIDQENSGKDEEMATLKKEAQEYRKKTEAKEASDTDYVENLHTEIKTLQDKIDGMQEDINDSNQEVSRLQREYNDARLSLENHREILARFDDDVKEGDKLAEEFKALSQRHLNLQDEDTSRKYRIKELEDQMGERDHIIKALREEQAARADLPSGSEKGMGSPSSSISQAQIKQGSSLGEELEAAGRMQELEETIAGLRTEIETLQDQIKNPADVDALQTEIKKLRQQIKDLERTVEDRDKALDAVDIRNVELELALGPDFGTGAPTPAEVKEERDDLRKKLEEANKRVEELTKQSRDARALRDRVAALEKRERELQAQLKAKASSSPAKGDKAAPATGKAADVEKVEAALKQCEREKADLVGRIVQLNHELTQEQKEHQADLEASSSSDNDDEEKDNEIAALKKRVAELERQLVETLKAKGGDGAKRIADLERRLAQVTEDLQEEADARQRALARQRELEEQGVRTPMDATANNARIAEYEARIAQLQQSRIELADYFNTQMRETSANARRAIASHAEQVAAYQAEQDQAARQMDSANARIAANPGEAGSVARRRAAFLEAEIQKLVRRIQSLQSESRWFEDLARASQDAQERTEAALRDATAAVAARVNAAAGAAGEALGGGRDAMDRAIVEIARLRRERNGAGPGQAPRPAGRRGWLGGWGIPGMPDSGPGGWNVGTHLSPAMRRRLALLYQPIQTLVVVCMFVVHGREFAIFLNGNPDERRGTQANTPDRYAVCAPQPAWPILWEFAIMVLSGNWIWTSVRSRRPIMI</sequence>